<accession>A0ABR3L1D0</accession>
<protein>
    <recommendedName>
        <fullName evidence="2">Integrase catalytic domain-containing protein</fullName>
    </recommendedName>
</protein>
<dbReference type="PANTHER" id="PTHR37984:SF15">
    <property type="entry name" value="INTEGRASE CATALYTIC DOMAIN-CONTAINING PROTEIN"/>
    <property type="match status" value="1"/>
</dbReference>
<dbReference type="PANTHER" id="PTHR37984">
    <property type="entry name" value="PROTEIN CBG26694"/>
    <property type="match status" value="1"/>
</dbReference>
<evidence type="ECO:0000259" key="2">
    <source>
        <dbReference type="PROSITE" id="PS50994"/>
    </source>
</evidence>
<organism evidence="3 4">
    <name type="scientific">Cirrhinus molitorella</name>
    <name type="common">mud carp</name>
    <dbReference type="NCBI Taxonomy" id="172907"/>
    <lineage>
        <taxon>Eukaryota</taxon>
        <taxon>Metazoa</taxon>
        <taxon>Chordata</taxon>
        <taxon>Craniata</taxon>
        <taxon>Vertebrata</taxon>
        <taxon>Euteleostomi</taxon>
        <taxon>Actinopterygii</taxon>
        <taxon>Neopterygii</taxon>
        <taxon>Teleostei</taxon>
        <taxon>Ostariophysi</taxon>
        <taxon>Cypriniformes</taxon>
        <taxon>Cyprinidae</taxon>
        <taxon>Labeoninae</taxon>
        <taxon>Labeonini</taxon>
        <taxon>Cirrhinus</taxon>
    </lineage>
</organism>
<dbReference type="Gene3D" id="3.30.420.10">
    <property type="entry name" value="Ribonuclease H-like superfamily/Ribonuclease H"/>
    <property type="match status" value="1"/>
</dbReference>
<evidence type="ECO:0000256" key="1">
    <source>
        <dbReference type="SAM" id="MobiDB-lite"/>
    </source>
</evidence>
<name>A0ABR3L1D0_9TELE</name>
<gene>
    <name evidence="3" type="ORF">QQF64_034555</name>
</gene>
<dbReference type="Pfam" id="PF00665">
    <property type="entry name" value="rve"/>
    <property type="match status" value="1"/>
</dbReference>
<feature type="region of interest" description="Disordered" evidence="1">
    <location>
        <begin position="184"/>
        <end position="266"/>
    </location>
</feature>
<evidence type="ECO:0000313" key="4">
    <source>
        <dbReference type="Proteomes" id="UP001558613"/>
    </source>
</evidence>
<dbReference type="PROSITE" id="PS50994">
    <property type="entry name" value="INTEGRASE"/>
    <property type="match status" value="1"/>
</dbReference>
<reference evidence="3 4" key="1">
    <citation type="submission" date="2023-09" db="EMBL/GenBank/DDBJ databases">
        <authorList>
            <person name="Wang M."/>
        </authorList>
    </citation>
    <scope>NUCLEOTIDE SEQUENCE [LARGE SCALE GENOMIC DNA]</scope>
    <source>
        <strain evidence="3">GT-2023</strain>
        <tissue evidence="3">Liver</tissue>
    </source>
</reference>
<dbReference type="InterPro" id="IPR001584">
    <property type="entry name" value="Integrase_cat-core"/>
</dbReference>
<dbReference type="SUPFAM" id="SSF53098">
    <property type="entry name" value="Ribonuclease H-like"/>
    <property type="match status" value="1"/>
</dbReference>
<feature type="compositionally biased region" description="Low complexity" evidence="1">
    <location>
        <begin position="229"/>
        <end position="266"/>
    </location>
</feature>
<dbReference type="Proteomes" id="UP001558613">
    <property type="component" value="Unassembled WGS sequence"/>
</dbReference>
<dbReference type="InterPro" id="IPR050951">
    <property type="entry name" value="Retrovirus_Pol_polyprotein"/>
</dbReference>
<proteinExistence type="predicted"/>
<dbReference type="InterPro" id="IPR012337">
    <property type="entry name" value="RNaseH-like_sf"/>
</dbReference>
<dbReference type="EMBL" id="JAYMGO010000222">
    <property type="protein sequence ID" value="KAL1246592.1"/>
    <property type="molecule type" value="Genomic_DNA"/>
</dbReference>
<sequence>MDLVGKVTRTKKGNEYICVLVDYYTKWSEAYAIPNKSAAVVSRCIINFFYRFGAPKRILTDQGTEFVNQINSTVESFIAESTVSGAISLKEKLEDIVKDNVEKKQEQRQKVSNPVPFSVGQKVLRKNIRTQQRKEGKLERSWLGLYEIVLLKDKSADLRDEKGHIYPKICTDDLKFFKEDKPRVPHRLHLDEPQHKRPHQKTGQHSLPTPVDLTVTKRKQPPSPPSSPTAPKFSPNVSPKSSTSLSPLDLSMPLSSPVSHTTTVPTNLPADAKDAVHGYIKSAWAGNDSIVLLSRVGDYKLFYADILQIGPGPGVGE</sequence>
<dbReference type="InterPro" id="IPR036397">
    <property type="entry name" value="RNaseH_sf"/>
</dbReference>
<feature type="compositionally biased region" description="Basic and acidic residues" evidence="1">
    <location>
        <begin position="184"/>
        <end position="195"/>
    </location>
</feature>
<feature type="domain" description="Integrase catalytic" evidence="2">
    <location>
        <begin position="1"/>
        <end position="83"/>
    </location>
</feature>
<keyword evidence="4" id="KW-1185">Reference proteome</keyword>
<evidence type="ECO:0000313" key="3">
    <source>
        <dbReference type="EMBL" id="KAL1246592.1"/>
    </source>
</evidence>
<comment type="caution">
    <text evidence="3">The sequence shown here is derived from an EMBL/GenBank/DDBJ whole genome shotgun (WGS) entry which is preliminary data.</text>
</comment>